<dbReference type="Proteomes" id="UP001431963">
    <property type="component" value="Unassembled WGS sequence"/>
</dbReference>
<proteinExistence type="predicted"/>
<dbReference type="RefSeq" id="WP_335419517.1">
    <property type="nucleotide sequence ID" value="NZ_JBALHR010000002.1"/>
</dbReference>
<dbReference type="EMBL" id="JBALHR010000002">
    <property type="protein sequence ID" value="MEH7827163.1"/>
    <property type="molecule type" value="Genomic_DNA"/>
</dbReference>
<name>A0ABU8BR40_9RHOB</name>
<reference evidence="1" key="1">
    <citation type="submission" date="2024-02" db="EMBL/GenBank/DDBJ databases">
        <title>Genome sequences of strain Gemmobacter sp. JM10B15.</title>
        <authorList>
            <person name="Zhang M."/>
        </authorList>
    </citation>
    <scope>NUCLEOTIDE SEQUENCE</scope>
    <source>
        <strain evidence="1">JM10B15</strain>
    </source>
</reference>
<gene>
    <name evidence="1" type="ORF">V6590_03305</name>
</gene>
<evidence type="ECO:0000313" key="2">
    <source>
        <dbReference type="Proteomes" id="UP001431963"/>
    </source>
</evidence>
<sequence length="196" mass="22578">MDTPDWLKGLERLLADQDDELSRSLKVAALMVLAAEELRSCVEQKALWFFGLDKDLRRRPDGEPLPPEYQRLASKRQAERLQAASLWFQSVGAFDRDDVELVRLAMDYRNDVAHELFQKLIHQGAEFFNPVIPFAMVCLAHKVNLWWMQNYEFDGDDEYENVDWAKAEQASTAIVRLMTLAAFPELQSISAKDLEG</sequence>
<keyword evidence="2" id="KW-1185">Reference proteome</keyword>
<evidence type="ECO:0000313" key="1">
    <source>
        <dbReference type="EMBL" id="MEH7827163.1"/>
    </source>
</evidence>
<protein>
    <recommendedName>
        <fullName evidence="3">AbiV family abortive infection protein</fullName>
    </recommendedName>
</protein>
<organism evidence="1 2">
    <name type="scientific">Gemmobacter denitrificans</name>
    <dbReference type="NCBI Taxonomy" id="3123040"/>
    <lineage>
        <taxon>Bacteria</taxon>
        <taxon>Pseudomonadati</taxon>
        <taxon>Pseudomonadota</taxon>
        <taxon>Alphaproteobacteria</taxon>
        <taxon>Rhodobacterales</taxon>
        <taxon>Paracoccaceae</taxon>
        <taxon>Gemmobacter</taxon>
    </lineage>
</organism>
<comment type="caution">
    <text evidence="1">The sequence shown here is derived from an EMBL/GenBank/DDBJ whole genome shotgun (WGS) entry which is preliminary data.</text>
</comment>
<accession>A0ABU8BR40</accession>
<evidence type="ECO:0008006" key="3">
    <source>
        <dbReference type="Google" id="ProtNLM"/>
    </source>
</evidence>